<reference evidence="2" key="3">
    <citation type="submission" date="2019-08" db="EMBL/GenBank/DDBJ databases">
        <authorList>
            <consortium name="Photinus pyralis genome working group"/>
            <person name="Fallon T.R."/>
            <person name="Sander Lower S.E."/>
            <person name="Weng J.-K."/>
        </authorList>
    </citation>
    <scope>NUCLEOTIDE SEQUENCE</scope>
    <source>
        <strain evidence="2">1611_PpyrPB1</strain>
        <tissue evidence="2">Whole body</tissue>
    </source>
</reference>
<dbReference type="EMBL" id="VVIM01000003">
    <property type="protein sequence ID" value="KAB0801017.1"/>
    <property type="molecule type" value="Genomic_DNA"/>
</dbReference>
<accession>A0A1Y1KCE8</accession>
<reference evidence="2 3" key="2">
    <citation type="journal article" date="2018" name="Elife">
        <title>Firefly genomes illuminate parallel origins of bioluminescence in beetles.</title>
        <authorList>
            <person name="Fallon T.R."/>
            <person name="Lower S.E."/>
            <person name="Chang C.H."/>
            <person name="Bessho-Uehara M."/>
            <person name="Martin G.J."/>
            <person name="Bewick A.J."/>
            <person name="Behringer M."/>
            <person name="Debat H.J."/>
            <person name="Wong I."/>
            <person name="Day J.C."/>
            <person name="Suvorov A."/>
            <person name="Silva C.J."/>
            <person name="Stanger-Hall K.F."/>
            <person name="Hall D.W."/>
            <person name="Schmitz R.J."/>
            <person name="Nelson D.R."/>
            <person name="Lewis S.M."/>
            <person name="Shigenobu S."/>
            <person name="Bybee S.M."/>
            <person name="Larracuente A.M."/>
            <person name="Oba Y."/>
            <person name="Weng J.K."/>
        </authorList>
    </citation>
    <scope>NUCLEOTIDE SEQUENCE [LARGE SCALE GENOMIC DNA]</scope>
    <source>
        <strain evidence="2">1611_PpyrPB1</strain>
        <tissue evidence="2">Whole body</tissue>
    </source>
</reference>
<organism evidence="1">
    <name type="scientific">Photinus pyralis</name>
    <name type="common">Common eastern firefly</name>
    <name type="synonym">Lampyris pyralis</name>
    <dbReference type="NCBI Taxonomy" id="7054"/>
    <lineage>
        <taxon>Eukaryota</taxon>
        <taxon>Metazoa</taxon>
        <taxon>Ecdysozoa</taxon>
        <taxon>Arthropoda</taxon>
        <taxon>Hexapoda</taxon>
        <taxon>Insecta</taxon>
        <taxon>Pterygota</taxon>
        <taxon>Neoptera</taxon>
        <taxon>Endopterygota</taxon>
        <taxon>Coleoptera</taxon>
        <taxon>Polyphaga</taxon>
        <taxon>Elateriformia</taxon>
        <taxon>Elateroidea</taxon>
        <taxon>Lampyridae</taxon>
        <taxon>Lampyrinae</taxon>
        <taxon>Photinus</taxon>
    </lineage>
</organism>
<gene>
    <name evidence="2" type="ORF">PPYR_05371</name>
</gene>
<protein>
    <submittedName>
        <fullName evidence="1">Uncharacterized protein</fullName>
    </submittedName>
</protein>
<dbReference type="AlphaFoldDB" id="A0A1Y1KCE8"/>
<dbReference type="EMBL" id="GEZM01086601">
    <property type="protein sequence ID" value="JAV59212.1"/>
    <property type="molecule type" value="Transcribed_RNA"/>
</dbReference>
<keyword evidence="3" id="KW-1185">Reference proteome</keyword>
<dbReference type="Proteomes" id="UP000327044">
    <property type="component" value="Unassembled WGS sequence"/>
</dbReference>
<dbReference type="EMBL" id="GEZM01086602">
    <property type="protein sequence ID" value="JAV59206.1"/>
    <property type="molecule type" value="Transcribed_RNA"/>
</dbReference>
<proteinExistence type="predicted"/>
<dbReference type="OrthoDB" id="6769177at2759"/>
<dbReference type="EMBL" id="GEZM01086600">
    <property type="protein sequence ID" value="JAV59213.1"/>
    <property type="molecule type" value="Transcribed_RNA"/>
</dbReference>
<dbReference type="InParanoid" id="A0A1Y1KCE8"/>
<name>A0A1Y1KCE8_PHOPY</name>
<reference evidence="1" key="1">
    <citation type="journal article" date="2016" name="Sci. Rep.">
        <title>Molecular characterization of firefly nuptial gifts: a multi-omics approach sheds light on postcopulatory sexual selection.</title>
        <authorList>
            <person name="Al-Wathiqui N."/>
            <person name="Fallon T.R."/>
            <person name="South A."/>
            <person name="Weng J.K."/>
            <person name="Lewis S.M."/>
        </authorList>
    </citation>
    <scope>NUCLEOTIDE SEQUENCE</scope>
</reference>
<evidence type="ECO:0000313" key="2">
    <source>
        <dbReference type="EMBL" id="KAB0801017.1"/>
    </source>
</evidence>
<evidence type="ECO:0000313" key="3">
    <source>
        <dbReference type="Proteomes" id="UP000327044"/>
    </source>
</evidence>
<sequence length="271" mass="30459">MYHAISNPTRNFSLGGGYIRRRRVNMALSVAIVALWLYSANAVRISPKLDFGESSSARPVFKTGNHHDDFVLNPNFQNPNSDGLCIGNYCDITKSVKSDSSNSASTDVIVHVKTSIDLPKNQSENKVPDVPVIVGSKGPSYPEHFPVIPQPHVNVDPNYPPSSVGIDFVPQLSDDGRFVGYGEYFPMNNGVHRHVPELQWYPRPRVGEQHVHNPLEFKKTYKNVWPTGFDNGWEAFTNKRDVNPSLTPCLCENQPFQDFPIARKLKQWLGE</sequence>
<dbReference type="EMBL" id="GEZM01086599">
    <property type="protein sequence ID" value="JAV59220.1"/>
    <property type="molecule type" value="Transcribed_RNA"/>
</dbReference>
<evidence type="ECO:0000313" key="1">
    <source>
        <dbReference type="EMBL" id="JAV59212.1"/>
    </source>
</evidence>